<evidence type="ECO:0000256" key="1">
    <source>
        <dbReference type="SAM" id="MobiDB-lite"/>
    </source>
</evidence>
<reference evidence="2" key="1">
    <citation type="submission" date="2023-04" db="EMBL/GenBank/DDBJ databases">
        <authorList>
            <person name="Vijverberg K."/>
            <person name="Xiong W."/>
            <person name="Schranz E."/>
        </authorList>
    </citation>
    <scope>NUCLEOTIDE SEQUENCE</scope>
</reference>
<feature type="compositionally biased region" description="Basic and acidic residues" evidence="1">
    <location>
        <begin position="75"/>
        <end position="89"/>
    </location>
</feature>
<organism evidence="2 3">
    <name type="scientific">Lactuca saligna</name>
    <name type="common">Willowleaf lettuce</name>
    <dbReference type="NCBI Taxonomy" id="75948"/>
    <lineage>
        <taxon>Eukaryota</taxon>
        <taxon>Viridiplantae</taxon>
        <taxon>Streptophyta</taxon>
        <taxon>Embryophyta</taxon>
        <taxon>Tracheophyta</taxon>
        <taxon>Spermatophyta</taxon>
        <taxon>Magnoliopsida</taxon>
        <taxon>eudicotyledons</taxon>
        <taxon>Gunneridae</taxon>
        <taxon>Pentapetalae</taxon>
        <taxon>asterids</taxon>
        <taxon>campanulids</taxon>
        <taxon>Asterales</taxon>
        <taxon>Asteraceae</taxon>
        <taxon>Cichorioideae</taxon>
        <taxon>Cichorieae</taxon>
        <taxon>Lactucinae</taxon>
        <taxon>Lactuca</taxon>
    </lineage>
</organism>
<evidence type="ECO:0000313" key="2">
    <source>
        <dbReference type="EMBL" id="CAI9295035.1"/>
    </source>
</evidence>
<name>A0AA35ZLT0_LACSI</name>
<accession>A0AA35ZLT0</accession>
<proteinExistence type="predicted"/>
<feature type="region of interest" description="Disordered" evidence="1">
    <location>
        <begin position="75"/>
        <end position="101"/>
    </location>
</feature>
<evidence type="ECO:0000313" key="3">
    <source>
        <dbReference type="Proteomes" id="UP001177003"/>
    </source>
</evidence>
<keyword evidence="3" id="KW-1185">Reference proteome</keyword>
<dbReference type="Proteomes" id="UP001177003">
    <property type="component" value="Chromosome 7"/>
</dbReference>
<dbReference type="AlphaFoldDB" id="A0AA35ZLT0"/>
<dbReference type="EMBL" id="OX465083">
    <property type="protein sequence ID" value="CAI9295035.1"/>
    <property type="molecule type" value="Genomic_DNA"/>
</dbReference>
<sequence>MQKKSKFLSLIPLNNASYSRKLISKSSNDNYSSFKVPSSQKNSLRSLYMPPMLTQAKRLDLGFCGKRATIENNHKVDQWSSERSHEEGKKNRRSSPLVVHREKESPSVRYLSVEEDEARAARAARAALVLFCLGRRVRRQKNARLRGKKNGGSGAAVGLGFWRRWCVLAVELDGKKGRKMKEGGCHEQEKGKTKKGRVNGKLWFFLFAGGHEIKNKIVLGWERRCKQEKKLEVFLGKETEGVFG</sequence>
<gene>
    <name evidence="2" type="ORF">LSALG_LOCUS33994</name>
</gene>
<protein>
    <submittedName>
        <fullName evidence="2">Uncharacterized protein</fullName>
    </submittedName>
</protein>